<evidence type="ECO:0000256" key="7">
    <source>
        <dbReference type="ARBA" id="ARBA00023237"/>
    </source>
</evidence>
<keyword evidence="7 8" id="KW-0998">Cell outer membrane</keyword>
<organism evidence="12 13">
    <name type="scientific">Flammeovirga pacifica</name>
    <dbReference type="NCBI Taxonomy" id="915059"/>
    <lineage>
        <taxon>Bacteria</taxon>
        <taxon>Pseudomonadati</taxon>
        <taxon>Bacteroidota</taxon>
        <taxon>Cytophagia</taxon>
        <taxon>Cytophagales</taxon>
        <taxon>Flammeovirgaceae</taxon>
        <taxon>Flammeovirga</taxon>
    </lineage>
</organism>
<evidence type="ECO:0000259" key="11">
    <source>
        <dbReference type="Pfam" id="PF07715"/>
    </source>
</evidence>
<keyword evidence="4 8" id="KW-0812">Transmembrane</keyword>
<dbReference type="Gene3D" id="2.60.40.1120">
    <property type="entry name" value="Carboxypeptidase-like, regulatory domain"/>
    <property type="match status" value="1"/>
</dbReference>
<dbReference type="Pfam" id="PF00593">
    <property type="entry name" value="TonB_dep_Rec_b-barrel"/>
    <property type="match status" value="1"/>
</dbReference>
<proteinExistence type="inferred from homology"/>
<comment type="caution">
    <text evidence="12">The sequence shown here is derived from an EMBL/GenBank/DDBJ whole genome shotgun (WGS) entry which is preliminary data.</text>
</comment>
<dbReference type="InterPro" id="IPR008969">
    <property type="entry name" value="CarboxyPept-like_regulatory"/>
</dbReference>
<evidence type="ECO:0000256" key="5">
    <source>
        <dbReference type="ARBA" id="ARBA00023077"/>
    </source>
</evidence>
<dbReference type="InterPro" id="IPR036942">
    <property type="entry name" value="Beta-barrel_TonB_sf"/>
</dbReference>
<evidence type="ECO:0000256" key="3">
    <source>
        <dbReference type="ARBA" id="ARBA00022452"/>
    </source>
</evidence>
<comment type="subcellular location">
    <subcellularLocation>
        <location evidence="1 8">Cell outer membrane</location>
        <topology evidence="1 8">Multi-pass membrane protein</topology>
    </subcellularLocation>
</comment>
<dbReference type="Pfam" id="PF13715">
    <property type="entry name" value="CarbopepD_reg_2"/>
    <property type="match status" value="1"/>
</dbReference>
<name>A0A1S1Z320_FLAPC</name>
<dbReference type="PROSITE" id="PS52016">
    <property type="entry name" value="TONB_DEPENDENT_REC_3"/>
    <property type="match status" value="1"/>
</dbReference>
<dbReference type="InterPro" id="IPR000531">
    <property type="entry name" value="Beta-barrel_TonB"/>
</dbReference>
<sequence>MDDTMNYKYQLGTSFKLLTKSFLLGIFFSLFSLQSFGQDQIIKGTVNDDVNPIPGANIKIQGTSIGTVTDFDGNFKIVAKSGEVLVFSFVGYKDQIVEITNQTTLNIVLQEDVKQMEEVVVIGYGTQNKKDVTGAVASVDSEALAIAVEPSAEMAMQGKVAGVTVSQSSGSPGSASTITIRGQGTIGDASPLYVVDGILTTNISFLNPNDIEKMDVLKDASATAIYGSRGANGVIIITTKKGKEGHMNVSFDAYAGVQQVGNKIPLTNQYELAFLINEARINDGLPEKYSFDELQELKKSPGTNWQDEVFSKPSEASVQNYQFTASGGNAKSQYLMSLNYFDQKGIIAPSGYKRISGRLNVKSQVTDFLALGSNIVITNSSQEVIPQNNEYEDPIMHMLAMDPMAPVYAPENDEGKVYGASQISDQFTNPVGRLDLNNDNIGVDRYMANVFAELEPIKGLTFKSMFGFDRVYLERKVFNPKFDDANNLKLSRTSGNLFISQEKHFTYTWDNTVTFKRNWNNKHDLTVLGGFSLYNEYHEFFNGGKGGLSNQEYLRFLDAGIDQETDTAPRNFAQDAGIMSFLGRAMYSYDDRYLVTATFRRDGTSRLSEKNRWGTFPSFALAWKISNEGFMSGVDFVKDLKLRGGWGQVANDKMPNNLGFYPTISTVTNGLRYPSGTGAIMDGASLTTGPTTNLVWETSEQLNIGLDAVFLRNRLSTSVDLYQKKTLDMLFQADILGSSGFTQNPWSNGASVQNSGIELVLGWADETKSGFAYSISGNFSYNKNEVLSTGAKTPFYTAPFFGKDVLITKEGESIGSIYGYETDGVYQSDPTADDAVLNNSVSAGDLRYKDLDGDGKITPNDRKVLGNTIPVYTFGLTTNLSYKGFDLIIFLQGMGGHKIFNGIKYNLNAPNTNYMSLTMENRWTKAGSTNEHPRVTGTANNKLYSDYYVEDGDFLRLRNLQLGYTIPSNITNKIGVKKFRIYVAGQNLVTLTKYTGFDPEIGQNLSSAQSAIDFSIDRGNYPVPRVYTAGVNISF</sequence>
<dbReference type="EMBL" id="JRYR02000001">
    <property type="protein sequence ID" value="OHX67627.1"/>
    <property type="molecule type" value="Genomic_DNA"/>
</dbReference>
<dbReference type="GO" id="GO:0009279">
    <property type="term" value="C:cell outer membrane"/>
    <property type="evidence" value="ECO:0007669"/>
    <property type="project" value="UniProtKB-SubCell"/>
</dbReference>
<dbReference type="STRING" id="915059.NH26_15340"/>
<evidence type="ECO:0000256" key="6">
    <source>
        <dbReference type="ARBA" id="ARBA00023136"/>
    </source>
</evidence>
<dbReference type="SUPFAM" id="SSF49464">
    <property type="entry name" value="Carboxypeptidase regulatory domain-like"/>
    <property type="match status" value="1"/>
</dbReference>
<evidence type="ECO:0000259" key="10">
    <source>
        <dbReference type="Pfam" id="PF00593"/>
    </source>
</evidence>
<evidence type="ECO:0000313" key="12">
    <source>
        <dbReference type="EMBL" id="OHX67627.1"/>
    </source>
</evidence>
<evidence type="ECO:0000256" key="8">
    <source>
        <dbReference type="PROSITE-ProRule" id="PRU01360"/>
    </source>
</evidence>
<dbReference type="AlphaFoldDB" id="A0A1S1Z320"/>
<keyword evidence="2 8" id="KW-0813">Transport</keyword>
<keyword evidence="5 9" id="KW-0798">TonB box</keyword>
<evidence type="ECO:0000256" key="2">
    <source>
        <dbReference type="ARBA" id="ARBA00022448"/>
    </source>
</evidence>
<dbReference type="NCBIfam" id="TIGR04056">
    <property type="entry name" value="OMP_RagA_SusC"/>
    <property type="match status" value="1"/>
</dbReference>
<accession>A0A1S1Z320</accession>
<protein>
    <submittedName>
        <fullName evidence="12">Uncharacterized protein</fullName>
    </submittedName>
</protein>
<keyword evidence="13" id="KW-1185">Reference proteome</keyword>
<dbReference type="Proteomes" id="UP000179797">
    <property type="component" value="Unassembled WGS sequence"/>
</dbReference>
<evidence type="ECO:0000256" key="9">
    <source>
        <dbReference type="RuleBase" id="RU003357"/>
    </source>
</evidence>
<dbReference type="Gene3D" id="2.40.170.20">
    <property type="entry name" value="TonB-dependent receptor, beta-barrel domain"/>
    <property type="match status" value="1"/>
</dbReference>
<dbReference type="InterPro" id="IPR012910">
    <property type="entry name" value="Plug_dom"/>
</dbReference>
<dbReference type="NCBIfam" id="TIGR04057">
    <property type="entry name" value="SusC_RagA_signa"/>
    <property type="match status" value="1"/>
</dbReference>
<dbReference type="InterPro" id="IPR023996">
    <property type="entry name" value="TonB-dep_OMP_SusC/RagA"/>
</dbReference>
<dbReference type="Pfam" id="PF07715">
    <property type="entry name" value="Plug"/>
    <property type="match status" value="1"/>
</dbReference>
<keyword evidence="3 8" id="KW-1134">Transmembrane beta strand</keyword>
<dbReference type="InterPro" id="IPR023997">
    <property type="entry name" value="TonB-dep_OMP_SusC/RagA_CS"/>
</dbReference>
<evidence type="ECO:0000313" key="13">
    <source>
        <dbReference type="Proteomes" id="UP000179797"/>
    </source>
</evidence>
<dbReference type="InterPro" id="IPR039426">
    <property type="entry name" value="TonB-dep_rcpt-like"/>
</dbReference>
<dbReference type="Gene3D" id="2.170.130.10">
    <property type="entry name" value="TonB-dependent receptor, plug domain"/>
    <property type="match status" value="1"/>
</dbReference>
<feature type="domain" description="TonB-dependent receptor plug" evidence="11">
    <location>
        <begin position="129"/>
        <end position="234"/>
    </location>
</feature>
<gene>
    <name evidence="12" type="ORF">NH26_15340</name>
</gene>
<keyword evidence="6 8" id="KW-0472">Membrane</keyword>
<reference evidence="12 13" key="1">
    <citation type="journal article" date="2012" name="Int. J. Syst. Evol. Microbiol.">
        <title>Flammeovirga pacifica sp. nov., isolated from deep-sea sediment.</title>
        <authorList>
            <person name="Xu H."/>
            <person name="Fu Y."/>
            <person name="Yang N."/>
            <person name="Ding Z."/>
            <person name="Lai Q."/>
            <person name="Zeng R."/>
        </authorList>
    </citation>
    <scope>NUCLEOTIDE SEQUENCE [LARGE SCALE GENOMIC DNA]</scope>
    <source>
        <strain evidence="13">DSM 24597 / LMG 26175 / WPAGA1</strain>
    </source>
</reference>
<feature type="domain" description="TonB-dependent receptor-like beta-barrel" evidence="10">
    <location>
        <begin position="437"/>
        <end position="988"/>
    </location>
</feature>
<comment type="similarity">
    <text evidence="8 9">Belongs to the TonB-dependent receptor family.</text>
</comment>
<dbReference type="SUPFAM" id="SSF56935">
    <property type="entry name" value="Porins"/>
    <property type="match status" value="1"/>
</dbReference>
<evidence type="ECO:0000256" key="1">
    <source>
        <dbReference type="ARBA" id="ARBA00004571"/>
    </source>
</evidence>
<evidence type="ECO:0000256" key="4">
    <source>
        <dbReference type="ARBA" id="ARBA00022692"/>
    </source>
</evidence>
<dbReference type="InterPro" id="IPR037066">
    <property type="entry name" value="Plug_dom_sf"/>
</dbReference>